<dbReference type="Proteomes" id="UP000219193">
    <property type="component" value="Unassembled WGS sequence"/>
</dbReference>
<feature type="signal peptide" evidence="1">
    <location>
        <begin position="1"/>
        <end position="20"/>
    </location>
</feature>
<proteinExistence type="predicted"/>
<organism evidence="2 3">
    <name type="scientific">Salinimicrobium sediminis</name>
    <dbReference type="NCBI Taxonomy" id="1343891"/>
    <lineage>
        <taxon>Bacteria</taxon>
        <taxon>Pseudomonadati</taxon>
        <taxon>Bacteroidota</taxon>
        <taxon>Flavobacteriia</taxon>
        <taxon>Flavobacteriales</taxon>
        <taxon>Flavobacteriaceae</taxon>
        <taxon>Salinimicrobium</taxon>
    </lineage>
</organism>
<dbReference type="AlphaFoldDB" id="A0A285X5W3"/>
<accession>A0A285X5W3</accession>
<evidence type="ECO:0000313" key="3">
    <source>
        <dbReference type="Proteomes" id="UP000219193"/>
    </source>
</evidence>
<dbReference type="OrthoDB" id="679547at2"/>
<protein>
    <recommendedName>
        <fullName evidence="4">MG2 domain-containing protein</fullName>
    </recommendedName>
</protein>
<name>A0A285X5W3_9FLAO</name>
<dbReference type="EMBL" id="OCMF01000003">
    <property type="protein sequence ID" value="SOC80727.1"/>
    <property type="molecule type" value="Genomic_DNA"/>
</dbReference>
<reference evidence="3" key="1">
    <citation type="submission" date="2017-09" db="EMBL/GenBank/DDBJ databases">
        <authorList>
            <person name="Varghese N."/>
            <person name="Submissions S."/>
        </authorList>
    </citation>
    <scope>NUCLEOTIDE SEQUENCE [LARGE SCALE GENOMIC DNA]</scope>
    <source>
        <strain evidence="3">CGMCC 1.12641</strain>
    </source>
</reference>
<evidence type="ECO:0008006" key="4">
    <source>
        <dbReference type="Google" id="ProtNLM"/>
    </source>
</evidence>
<dbReference type="RefSeq" id="WP_143544526.1">
    <property type="nucleotide sequence ID" value="NZ_OCMF01000003.1"/>
</dbReference>
<gene>
    <name evidence="2" type="ORF">SAMN06296241_2283</name>
</gene>
<sequence>MKKLVALLFVILFQQSSVFAQAVAPSEGEKLLEEIPEEKIFVHYNSSLLFAGEYLYYRLYTLNSETGELSGLSKVAYLDLVAEKDTTIFQQKILLENGLGQGDFFIPTDVPSGKYKLLAYTNWMRNNGAFFAGDVVIINPYRGDQSALTAQTPQDSLKSEIPAEKIPVANKTSGSKEGDLKMTLNNSIFGKREKVAIEIKGDAGKYSLSVRIKDSINIPEKFSSNNFSNNLFSQAKHLDSIYLPELRGNLLSGKIISNTSETAKLAGRKVAFSIPGESYIYKVATTDRNGKFYINLDEPYATSEALLQVIGKDSEDFKIVLDPTPHMEISDLNFEDFFINPNLKEWIVDRSVYNQIENAYYSVKPDTLKALVQTEPFYTVQPELYDLDAYTRFNTIKETFVEIIKYSYLSSGRTGKPEIVVRQPEGATKYYLPALLIVDGLMVQDHELFIDYPAKAVQSIAILRNNFFLGSQIFAGIIDVKTIEGDFWENLNSEKIKSIELEMPLPKRYYFRQSYEENLSLAKERIPDFRTQLHWEPSLNFNSEKETVEFFTSDVSGKYEIQLEGFTEEGDPVSIKKEFSVLSQEQKL</sequence>
<evidence type="ECO:0000313" key="2">
    <source>
        <dbReference type="EMBL" id="SOC80727.1"/>
    </source>
</evidence>
<keyword evidence="3" id="KW-1185">Reference proteome</keyword>
<feature type="chain" id="PRO_5012922300" description="MG2 domain-containing protein" evidence="1">
    <location>
        <begin position="21"/>
        <end position="588"/>
    </location>
</feature>
<evidence type="ECO:0000256" key="1">
    <source>
        <dbReference type="SAM" id="SignalP"/>
    </source>
</evidence>
<keyword evidence="1" id="KW-0732">Signal</keyword>